<feature type="domain" description="Knr4/Smi1-like" evidence="1">
    <location>
        <begin position="15"/>
        <end position="149"/>
    </location>
</feature>
<dbReference type="Pfam" id="PF09346">
    <property type="entry name" value="SMI1_KNR4"/>
    <property type="match status" value="1"/>
</dbReference>
<dbReference type="EMBL" id="CP001348">
    <property type="protein sequence ID" value="ACL75848.1"/>
    <property type="molecule type" value="Genomic_DNA"/>
</dbReference>
<name>B8I222_RUMCH</name>
<evidence type="ECO:0000259" key="1">
    <source>
        <dbReference type="SMART" id="SM00860"/>
    </source>
</evidence>
<dbReference type="SMART" id="SM00860">
    <property type="entry name" value="SMI1_KNR4"/>
    <property type="match status" value="1"/>
</dbReference>
<dbReference type="SUPFAM" id="SSF160631">
    <property type="entry name" value="SMI1/KNR4-like"/>
    <property type="match status" value="1"/>
</dbReference>
<dbReference type="RefSeq" id="WP_015924989.1">
    <property type="nucleotide sequence ID" value="NC_011898.1"/>
</dbReference>
<evidence type="ECO:0000313" key="3">
    <source>
        <dbReference type="Proteomes" id="UP000001349"/>
    </source>
</evidence>
<dbReference type="OrthoDB" id="8657476at2"/>
<evidence type="ECO:0000313" key="2">
    <source>
        <dbReference type="EMBL" id="ACL75848.1"/>
    </source>
</evidence>
<reference evidence="2 3" key="1">
    <citation type="submission" date="2009-01" db="EMBL/GenBank/DDBJ databases">
        <title>Complete sequence of Clostridium cellulolyticum H10.</title>
        <authorList>
            <consortium name="US DOE Joint Genome Institute"/>
            <person name="Lucas S."/>
            <person name="Copeland A."/>
            <person name="Lapidus A."/>
            <person name="Glavina del Rio T."/>
            <person name="Dalin E."/>
            <person name="Tice H."/>
            <person name="Bruce D."/>
            <person name="Goodwin L."/>
            <person name="Pitluck S."/>
            <person name="Chertkov O."/>
            <person name="Saunders E."/>
            <person name="Brettin T."/>
            <person name="Detter J.C."/>
            <person name="Han C."/>
            <person name="Larimer F."/>
            <person name="Land M."/>
            <person name="Hauser L."/>
            <person name="Kyrpides N."/>
            <person name="Ivanova N."/>
            <person name="Zhou J."/>
            <person name="Richardson P."/>
        </authorList>
    </citation>
    <scope>NUCLEOTIDE SEQUENCE [LARGE SCALE GENOMIC DNA]</scope>
    <source>
        <strain evidence="3">ATCC 35319 / DSM 5812 / JCM 6584 / H10</strain>
    </source>
</reference>
<dbReference type="KEGG" id="cce:Ccel_1495"/>
<dbReference type="InterPro" id="IPR018958">
    <property type="entry name" value="Knr4/Smi1-like_dom"/>
</dbReference>
<dbReference type="STRING" id="394503.Ccel_1495"/>
<sequence>MDSIYNNEFINTKEKLSEWDLQEIEKKFSFKIPSDIYKHYLLYNGGYPEKCIFVDADGRRYEVEHFIPIKNSNNKRSLDKVLSLHYDDKLLPSWLIPLADEAGGDLYCYSLRENEIGAIYYWSHEFEYGENPEEHIKYLASNIKQFINTMIEDE</sequence>
<dbReference type="Proteomes" id="UP000001349">
    <property type="component" value="Chromosome"/>
</dbReference>
<proteinExistence type="predicted"/>
<keyword evidence="3" id="KW-1185">Reference proteome</keyword>
<dbReference type="Gene3D" id="3.40.1580.10">
    <property type="entry name" value="SMI1/KNR4-like"/>
    <property type="match status" value="1"/>
</dbReference>
<protein>
    <recommendedName>
        <fullName evidence="1">Knr4/Smi1-like domain-containing protein</fullName>
    </recommendedName>
</protein>
<organism evidence="2 3">
    <name type="scientific">Ruminiclostridium cellulolyticum (strain ATCC 35319 / DSM 5812 / JCM 6584 / H10)</name>
    <name type="common">Clostridium cellulolyticum</name>
    <dbReference type="NCBI Taxonomy" id="394503"/>
    <lineage>
        <taxon>Bacteria</taxon>
        <taxon>Bacillati</taxon>
        <taxon>Bacillota</taxon>
        <taxon>Clostridia</taxon>
        <taxon>Eubacteriales</taxon>
        <taxon>Oscillospiraceae</taxon>
        <taxon>Ruminiclostridium</taxon>
    </lineage>
</organism>
<dbReference type="InterPro" id="IPR037883">
    <property type="entry name" value="Knr4/Smi1-like_sf"/>
</dbReference>
<dbReference type="HOGENOM" id="CLU_115772_2_0_9"/>
<dbReference type="AlphaFoldDB" id="B8I222"/>
<gene>
    <name evidence="2" type="ordered locus">Ccel_1495</name>
</gene>
<accession>B8I222</accession>